<dbReference type="KEGG" id="blag:BLTE_15290"/>
<dbReference type="EMBL" id="AP018907">
    <property type="protein sequence ID" value="BBF92844.1"/>
    <property type="molecule type" value="Genomic_DNA"/>
</dbReference>
<evidence type="ECO:0000313" key="2">
    <source>
        <dbReference type="Proteomes" id="UP000266934"/>
    </source>
</evidence>
<protein>
    <submittedName>
        <fullName evidence="1">Uncharacterized protein</fullName>
    </submittedName>
</protein>
<reference evidence="1 2" key="1">
    <citation type="submission" date="2018-08" db="EMBL/GenBank/DDBJ databases">
        <title>Complete genome sequencing of Blastochloris tepida GI.</title>
        <authorList>
            <person name="Tsukatani Y."/>
            <person name="Mori H."/>
        </authorList>
    </citation>
    <scope>NUCLEOTIDE SEQUENCE [LARGE SCALE GENOMIC DNA]</scope>
    <source>
        <strain evidence="1 2">GI</strain>
    </source>
</reference>
<proteinExistence type="predicted"/>
<keyword evidence="2" id="KW-1185">Reference proteome</keyword>
<dbReference type="RefSeq" id="WP_126399026.1">
    <property type="nucleotide sequence ID" value="NZ_AP018907.1"/>
</dbReference>
<gene>
    <name evidence="1" type="ORF">BLTE_15290</name>
</gene>
<organism evidence="1 2">
    <name type="scientific">Blastochloris tepida</name>
    <dbReference type="NCBI Taxonomy" id="2233851"/>
    <lineage>
        <taxon>Bacteria</taxon>
        <taxon>Pseudomonadati</taxon>
        <taxon>Pseudomonadota</taxon>
        <taxon>Alphaproteobacteria</taxon>
        <taxon>Hyphomicrobiales</taxon>
        <taxon>Blastochloridaceae</taxon>
        <taxon>Blastochloris</taxon>
    </lineage>
</organism>
<dbReference type="AlphaFoldDB" id="A0A348FZW1"/>
<sequence length="88" mass="9413">MTLKEQAEALVALCGQLDAKRAQALDLVEQIRAADAELWKATGSPGRVPVGLQNAIARTATEYIADPSHRVVRLADAARTAYAEVLRG</sequence>
<dbReference type="Proteomes" id="UP000266934">
    <property type="component" value="Chromosome"/>
</dbReference>
<accession>A0A348FZW1</accession>
<evidence type="ECO:0000313" key="1">
    <source>
        <dbReference type="EMBL" id="BBF92844.1"/>
    </source>
</evidence>
<name>A0A348FZW1_9HYPH</name>